<feature type="domain" description="PRC-barrel" evidence="3">
    <location>
        <begin position="60"/>
        <end position="119"/>
    </location>
</feature>
<evidence type="ECO:0000313" key="4">
    <source>
        <dbReference type="EMBL" id="NEV01970.1"/>
    </source>
</evidence>
<name>A0A6P1BUW9_9BRAD</name>
<feature type="region of interest" description="Disordered" evidence="1">
    <location>
        <begin position="29"/>
        <end position="54"/>
    </location>
</feature>
<evidence type="ECO:0000256" key="1">
    <source>
        <dbReference type="SAM" id="MobiDB-lite"/>
    </source>
</evidence>
<dbReference type="EMBL" id="VKHP01000292">
    <property type="protein sequence ID" value="NEV01970.1"/>
    <property type="molecule type" value="Genomic_DNA"/>
</dbReference>
<evidence type="ECO:0000313" key="5">
    <source>
        <dbReference type="Proteomes" id="UP000468531"/>
    </source>
</evidence>
<dbReference type="SUPFAM" id="SSF50346">
    <property type="entry name" value="PRC-barrel domain"/>
    <property type="match status" value="1"/>
</dbReference>
<feature type="region of interest" description="Disordered" evidence="1">
    <location>
        <begin position="128"/>
        <end position="151"/>
    </location>
</feature>
<reference evidence="4 5" key="1">
    <citation type="journal article" date="2020" name="Arch. Microbiol.">
        <title>Bradyrhizobium uaiense sp. nov., a new highly efficient cowpea symbiont.</title>
        <authorList>
            <person name="Cabral Michel D."/>
            <person name="Azarias Guimaraes A."/>
            <person name="Martins da Costa E."/>
            <person name="Soares de Carvalho T."/>
            <person name="Balsanelli E."/>
            <person name="Willems A."/>
            <person name="Maltempi de Souza E."/>
            <person name="de Souza Moreira F.M."/>
        </authorList>
    </citation>
    <scope>NUCLEOTIDE SEQUENCE [LARGE SCALE GENOMIC DNA]</scope>
    <source>
        <strain evidence="4 5">UFLA 03-164</strain>
    </source>
</reference>
<organism evidence="4 5">
    <name type="scientific">Bradyrhizobium uaiense</name>
    <dbReference type="NCBI Taxonomy" id="2594946"/>
    <lineage>
        <taxon>Bacteria</taxon>
        <taxon>Pseudomonadati</taxon>
        <taxon>Pseudomonadota</taxon>
        <taxon>Alphaproteobacteria</taxon>
        <taxon>Hyphomicrobiales</taxon>
        <taxon>Nitrobacteraceae</taxon>
        <taxon>Bradyrhizobium</taxon>
    </lineage>
</organism>
<dbReference type="PANTHER" id="PTHR36505:SF1">
    <property type="entry name" value="BLR1072 PROTEIN"/>
    <property type="match status" value="1"/>
</dbReference>
<dbReference type="InterPro" id="IPR011033">
    <property type="entry name" value="PRC_barrel-like_sf"/>
</dbReference>
<gene>
    <name evidence="4" type="ORF">FNJ47_41010</name>
</gene>
<feature type="chain" id="PRO_5026745979" evidence="2">
    <location>
        <begin position="23"/>
        <end position="180"/>
    </location>
</feature>
<dbReference type="Proteomes" id="UP000468531">
    <property type="component" value="Unassembled WGS sequence"/>
</dbReference>
<dbReference type="InterPro" id="IPR027275">
    <property type="entry name" value="PRC-brl_dom"/>
</dbReference>
<feature type="compositionally biased region" description="Low complexity" evidence="1">
    <location>
        <begin position="33"/>
        <end position="53"/>
    </location>
</feature>
<comment type="caution">
    <text evidence="4">The sequence shown here is derived from an EMBL/GenBank/DDBJ whole genome shotgun (WGS) entry which is preliminary data.</text>
</comment>
<dbReference type="RefSeq" id="WP_163161738.1">
    <property type="nucleotide sequence ID" value="NZ_VKHP01000292.1"/>
</dbReference>
<evidence type="ECO:0000256" key="2">
    <source>
        <dbReference type="SAM" id="SignalP"/>
    </source>
</evidence>
<evidence type="ECO:0000259" key="3">
    <source>
        <dbReference type="Pfam" id="PF05239"/>
    </source>
</evidence>
<protein>
    <submittedName>
        <fullName evidence="4">PRC-barrel domain containing protein</fullName>
    </submittedName>
</protein>
<feature type="compositionally biased region" description="Low complexity" evidence="1">
    <location>
        <begin position="128"/>
        <end position="150"/>
    </location>
</feature>
<sequence length="180" mass="18468">MLIKSIFAGVAGSALLATVAFAQAPTDKSDKMAPAASTTSPAPAASTSATSPTEFKGNWRASKVVGLSVYNDKNESVGSINDLLMEKGGTIKAVVIGVGGFLGVGEHLVAVPIDKVKFVNEPIAYTGASNTDSTTKSTTTTGAAPAAAASKPNPWYPDHAVFNATKDELKAMPEFKYATD</sequence>
<accession>A0A6P1BUW9</accession>
<keyword evidence="2" id="KW-0732">Signal</keyword>
<dbReference type="Gene3D" id="2.30.30.240">
    <property type="entry name" value="PRC-barrel domain"/>
    <property type="match status" value="1"/>
</dbReference>
<dbReference type="Pfam" id="PF05239">
    <property type="entry name" value="PRC"/>
    <property type="match status" value="1"/>
</dbReference>
<dbReference type="AlphaFoldDB" id="A0A6P1BUW9"/>
<proteinExistence type="predicted"/>
<dbReference type="PANTHER" id="PTHR36505">
    <property type="entry name" value="BLR1072 PROTEIN"/>
    <property type="match status" value="1"/>
</dbReference>
<feature type="signal peptide" evidence="2">
    <location>
        <begin position="1"/>
        <end position="22"/>
    </location>
</feature>
<keyword evidence="5" id="KW-1185">Reference proteome</keyword>